<accession>A0ABP5E6P1</accession>
<comment type="caution">
    <text evidence="1">The sequence shown here is derived from an EMBL/GenBank/DDBJ whole genome shotgun (WGS) entry which is preliminary data.</text>
</comment>
<evidence type="ECO:0000313" key="1">
    <source>
        <dbReference type="EMBL" id="GAA1992135.1"/>
    </source>
</evidence>
<dbReference type="EMBL" id="BAAAQM010000047">
    <property type="protein sequence ID" value="GAA1992135.1"/>
    <property type="molecule type" value="Genomic_DNA"/>
</dbReference>
<dbReference type="Proteomes" id="UP001499854">
    <property type="component" value="Unassembled WGS sequence"/>
</dbReference>
<organism evidence="1 2">
    <name type="scientific">Catenulispora subtropica</name>
    <dbReference type="NCBI Taxonomy" id="450798"/>
    <lineage>
        <taxon>Bacteria</taxon>
        <taxon>Bacillati</taxon>
        <taxon>Actinomycetota</taxon>
        <taxon>Actinomycetes</taxon>
        <taxon>Catenulisporales</taxon>
        <taxon>Catenulisporaceae</taxon>
        <taxon>Catenulispora</taxon>
    </lineage>
</organism>
<name>A0ABP5E6P1_9ACTN</name>
<proteinExistence type="predicted"/>
<dbReference type="Gene3D" id="1.10.1510.10">
    <property type="entry name" value="Uncharacterised protein YqeY/AIM41 PF09424, N-terminal domain"/>
    <property type="match status" value="1"/>
</dbReference>
<dbReference type="InterPro" id="IPR042184">
    <property type="entry name" value="YqeY/Aim41_N"/>
</dbReference>
<keyword evidence="2" id="KW-1185">Reference proteome</keyword>
<dbReference type="RefSeq" id="WP_344660954.1">
    <property type="nucleotide sequence ID" value="NZ_BAAAQM010000047.1"/>
</dbReference>
<evidence type="ECO:0000313" key="2">
    <source>
        <dbReference type="Proteomes" id="UP001499854"/>
    </source>
</evidence>
<evidence type="ECO:0008006" key="3">
    <source>
        <dbReference type="Google" id="ProtNLM"/>
    </source>
</evidence>
<reference evidence="2" key="1">
    <citation type="journal article" date="2019" name="Int. J. Syst. Evol. Microbiol.">
        <title>The Global Catalogue of Microorganisms (GCM) 10K type strain sequencing project: providing services to taxonomists for standard genome sequencing and annotation.</title>
        <authorList>
            <consortium name="The Broad Institute Genomics Platform"/>
            <consortium name="The Broad Institute Genome Sequencing Center for Infectious Disease"/>
            <person name="Wu L."/>
            <person name="Ma J."/>
        </authorList>
    </citation>
    <scope>NUCLEOTIDE SEQUENCE [LARGE SCALE GENOMIC DNA]</scope>
    <source>
        <strain evidence="2">JCM 16013</strain>
    </source>
</reference>
<sequence>MHPEPLRDRLRAALPAALKSRDRATAATLRATLAAIDNAEAVDAGSARAGAIEASPVGLGVAEVPRRELTEADVAAIVQAEIDEQRRAAETYDRSGHAAKAVELRTAAETLAGFLA</sequence>
<gene>
    <name evidence="1" type="ORF">GCM10009838_64710</name>
</gene>
<protein>
    <recommendedName>
        <fullName evidence="3">GatB/YqeY</fullName>
    </recommendedName>
</protein>